<keyword evidence="4" id="KW-1185">Reference proteome</keyword>
<organism evidence="3 4">
    <name type="scientific">Hydrogenophaga aromaticivorans</name>
    <dbReference type="NCBI Taxonomy" id="2610898"/>
    <lineage>
        <taxon>Bacteria</taxon>
        <taxon>Pseudomonadati</taxon>
        <taxon>Pseudomonadota</taxon>
        <taxon>Betaproteobacteria</taxon>
        <taxon>Burkholderiales</taxon>
        <taxon>Comamonadaceae</taxon>
        <taxon>Hydrogenophaga</taxon>
    </lineage>
</organism>
<protein>
    <submittedName>
        <fullName evidence="3">Hydratase</fullName>
    </submittedName>
</protein>
<dbReference type="EMBL" id="VYGV01000012">
    <property type="protein sequence ID" value="NWF46379.1"/>
    <property type="molecule type" value="Genomic_DNA"/>
</dbReference>
<sequence>MSPQDLLTHLDQGRLWGAPPSADPAFDLPTAYARALAVRALRQARGEVPRGYKVGFTNRTIWPRYNVFEPIWGTVYDSTLAFCEGAGTVSLAATCQPRLEPEIVFGLRATPVPGATLAQLFDAIAWVAPGFEIVQSHLPDWKFQAADTVADGSLHARLLVGHQTPVHELAVGAAQLDALLAQTLVVLDRQGQSVEQGQGANVLDSPLRALHHFLNTLRACPGAPDLMPGDVVTTGTWTDAWPVQPGDHWSAHFSLPGFSLSATFTA</sequence>
<dbReference type="InterPro" id="IPR011234">
    <property type="entry name" value="Fumarylacetoacetase-like_C"/>
</dbReference>
<evidence type="ECO:0000313" key="4">
    <source>
        <dbReference type="Proteomes" id="UP000545507"/>
    </source>
</evidence>
<feature type="domain" description="Fumarylacetoacetase-like C-terminal" evidence="2">
    <location>
        <begin position="95"/>
        <end position="253"/>
    </location>
</feature>
<dbReference type="RefSeq" id="WP_177136266.1">
    <property type="nucleotide sequence ID" value="NZ_JAGPWB010000029.1"/>
</dbReference>
<dbReference type="Pfam" id="PF01557">
    <property type="entry name" value="FAA_hydrolase"/>
    <property type="match status" value="1"/>
</dbReference>
<proteinExistence type="predicted"/>
<gene>
    <name evidence="3" type="ORF">F3K02_14135</name>
</gene>
<dbReference type="InterPro" id="IPR050772">
    <property type="entry name" value="Hydratase-Decarb/MhpD_sf"/>
</dbReference>
<keyword evidence="1" id="KW-0456">Lyase</keyword>
<reference evidence="3 4" key="1">
    <citation type="submission" date="2019-09" db="EMBL/GenBank/DDBJ databases">
        <title>Hydrogenophaga aromatica sp. nov., isolated from a para-xylene-degrading enrichment culture.</title>
        <authorList>
            <person name="Tancsics A."/>
            <person name="Banerjee S."/>
        </authorList>
    </citation>
    <scope>NUCLEOTIDE SEQUENCE [LARGE SCALE GENOMIC DNA]</scope>
    <source>
        <strain evidence="3 4">D2P1</strain>
    </source>
</reference>
<dbReference type="PANTHER" id="PTHR30143:SF0">
    <property type="entry name" value="2-KETO-4-PENTENOATE HYDRATASE"/>
    <property type="match status" value="1"/>
</dbReference>
<dbReference type="PANTHER" id="PTHR30143">
    <property type="entry name" value="ACID HYDRATASE"/>
    <property type="match status" value="1"/>
</dbReference>
<evidence type="ECO:0000259" key="2">
    <source>
        <dbReference type="Pfam" id="PF01557"/>
    </source>
</evidence>
<dbReference type="Gene3D" id="3.90.850.10">
    <property type="entry name" value="Fumarylacetoacetase-like, C-terminal domain"/>
    <property type="match status" value="1"/>
</dbReference>
<dbReference type="InterPro" id="IPR036663">
    <property type="entry name" value="Fumarylacetoacetase_C_sf"/>
</dbReference>
<dbReference type="Proteomes" id="UP000545507">
    <property type="component" value="Unassembled WGS sequence"/>
</dbReference>
<dbReference type="GO" id="GO:0005737">
    <property type="term" value="C:cytoplasm"/>
    <property type="evidence" value="ECO:0007669"/>
    <property type="project" value="TreeGrafter"/>
</dbReference>
<accession>A0A7Y8KXU6</accession>
<dbReference type="AlphaFoldDB" id="A0A7Y8KXU6"/>
<evidence type="ECO:0000313" key="3">
    <source>
        <dbReference type="EMBL" id="NWF46379.1"/>
    </source>
</evidence>
<comment type="caution">
    <text evidence="3">The sequence shown here is derived from an EMBL/GenBank/DDBJ whole genome shotgun (WGS) entry which is preliminary data.</text>
</comment>
<name>A0A7Y8KXU6_9BURK</name>
<dbReference type="GO" id="GO:0008684">
    <property type="term" value="F:2-oxopent-4-enoate hydratase activity"/>
    <property type="evidence" value="ECO:0007669"/>
    <property type="project" value="TreeGrafter"/>
</dbReference>
<evidence type="ECO:0000256" key="1">
    <source>
        <dbReference type="ARBA" id="ARBA00023239"/>
    </source>
</evidence>
<dbReference type="SUPFAM" id="SSF56529">
    <property type="entry name" value="FAH"/>
    <property type="match status" value="1"/>
</dbReference>